<dbReference type="SMART" id="SM00015">
    <property type="entry name" value="IQ"/>
    <property type="match status" value="1"/>
</dbReference>
<dbReference type="GO" id="GO:0000146">
    <property type="term" value="F:microfilament motor activity"/>
    <property type="evidence" value="ECO:0007669"/>
    <property type="project" value="TreeGrafter"/>
</dbReference>
<evidence type="ECO:0000256" key="1">
    <source>
        <dbReference type="ARBA" id="ARBA00022741"/>
    </source>
</evidence>
<dbReference type="PRINTS" id="PR00193">
    <property type="entry name" value="MYOSINHEAVY"/>
</dbReference>
<evidence type="ECO:0000259" key="8">
    <source>
        <dbReference type="PROSITE" id="PS51456"/>
    </source>
</evidence>
<dbReference type="PROSITE" id="PS51456">
    <property type="entry name" value="MYOSIN_MOTOR"/>
    <property type="match status" value="1"/>
</dbReference>
<organism evidence="9 10">
    <name type="scientific">Strongyloides papillosus</name>
    <name type="common">Intestinal threadworm</name>
    <dbReference type="NCBI Taxonomy" id="174720"/>
    <lineage>
        <taxon>Eukaryota</taxon>
        <taxon>Metazoa</taxon>
        <taxon>Ecdysozoa</taxon>
        <taxon>Nematoda</taxon>
        <taxon>Chromadorea</taxon>
        <taxon>Rhabditida</taxon>
        <taxon>Tylenchina</taxon>
        <taxon>Panagrolaimomorpha</taxon>
        <taxon>Strongyloidoidea</taxon>
        <taxon>Strongyloididae</taxon>
        <taxon>Strongyloides</taxon>
    </lineage>
</organism>
<dbReference type="STRING" id="174720.A0A0N5BPB1"/>
<dbReference type="PANTHER" id="PTHR13140">
    <property type="entry name" value="MYOSIN"/>
    <property type="match status" value="1"/>
</dbReference>
<keyword evidence="7" id="KW-0175">Coiled coil</keyword>
<keyword evidence="1 6" id="KW-0547">Nucleotide-binding</keyword>
<proteinExistence type="inferred from homology"/>
<dbReference type="GO" id="GO:0051015">
    <property type="term" value="F:actin filament binding"/>
    <property type="evidence" value="ECO:0007669"/>
    <property type="project" value="TreeGrafter"/>
</dbReference>
<feature type="binding site" evidence="6">
    <location>
        <begin position="160"/>
        <end position="167"/>
    </location>
    <ligand>
        <name>ATP</name>
        <dbReference type="ChEBI" id="CHEBI:30616"/>
    </ligand>
</feature>
<dbReference type="SUPFAM" id="SSF52540">
    <property type="entry name" value="P-loop containing nucleoside triphosphate hydrolases"/>
    <property type="match status" value="1"/>
</dbReference>
<evidence type="ECO:0000256" key="4">
    <source>
        <dbReference type="ARBA" id="ARBA00023175"/>
    </source>
</evidence>
<dbReference type="InterPro" id="IPR027417">
    <property type="entry name" value="P-loop_NTPase"/>
</dbReference>
<dbReference type="InterPro" id="IPR036961">
    <property type="entry name" value="Kinesin_motor_dom_sf"/>
</dbReference>
<accession>A0A0N5BPB1</accession>
<dbReference type="Gene3D" id="1.10.10.820">
    <property type="match status" value="1"/>
</dbReference>
<dbReference type="WBParaSite" id="SPAL_0000773700.1">
    <property type="protein sequence ID" value="SPAL_0000773700.1"/>
    <property type="gene ID" value="SPAL_0000773700"/>
</dbReference>
<dbReference type="Pfam" id="PF00063">
    <property type="entry name" value="Myosin_head"/>
    <property type="match status" value="1"/>
</dbReference>
<dbReference type="GO" id="GO:0030139">
    <property type="term" value="C:endocytic vesicle"/>
    <property type="evidence" value="ECO:0007669"/>
    <property type="project" value="TreeGrafter"/>
</dbReference>
<dbReference type="Gene3D" id="1.20.120.720">
    <property type="entry name" value="Myosin VI head, motor domain, U50 subdomain"/>
    <property type="match status" value="1"/>
</dbReference>
<feature type="region of interest" description="Actin-binding" evidence="6">
    <location>
        <begin position="629"/>
        <end position="651"/>
    </location>
</feature>
<dbReference type="AlphaFoldDB" id="A0A0N5BPB1"/>
<dbReference type="Pfam" id="PF00612">
    <property type="entry name" value="IQ"/>
    <property type="match status" value="1"/>
</dbReference>
<evidence type="ECO:0000313" key="10">
    <source>
        <dbReference type="WBParaSite" id="SPAL_0000773700.1"/>
    </source>
</evidence>
<dbReference type="PANTHER" id="PTHR13140:SF745">
    <property type="entry name" value="UNCONVENTIONAL MYOSIN-VI"/>
    <property type="match status" value="1"/>
</dbReference>
<dbReference type="SMART" id="SM00242">
    <property type="entry name" value="MYSc"/>
    <property type="match status" value="1"/>
</dbReference>
<evidence type="ECO:0000256" key="5">
    <source>
        <dbReference type="ARBA" id="ARBA00023203"/>
    </source>
</evidence>
<dbReference type="GO" id="GO:0005886">
    <property type="term" value="C:plasma membrane"/>
    <property type="evidence" value="ECO:0007669"/>
    <property type="project" value="TreeGrafter"/>
</dbReference>
<keyword evidence="4 6" id="KW-0505">Motor protein</keyword>
<reference evidence="10" key="1">
    <citation type="submission" date="2017-02" db="UniProtKB">
        <authorList>
            <consortium name="WormBaseParasite"/>
        </authorList>
    </citation>
    <scope>IDENTIFICATION</scope>
</reference>
<name>A0A0N5BPB1_STREA</name>
<evidence type="ECO:0000256" key="7">
    <source>
        <dbReference type="SAM" id="Coils"/>
    </source>
</evidence>
<dbReference type="GO" id="GO:0016459">
    <property type="term" value="C:myosin complex"/>
    <property type="evidence" value="ECO:0007669"/>
    <property type="project" value="UniProtKB-KW"/>
</dbReference>
<dbReference type="GO" id="GO:0007015">
    <property type="term" value="P:actin filament organization"/>
    <property type="evidence" value="ECO:0007669"/>
    <property type="project" value="TreeGrafter"/>
</dbReference>
<dbReference type="Gene3D" id="1.20.58.530">
    <property type="match status" value="1"/>
</dbReference>
<evidence type="ECO:0000256" key="2">
    <source>
        <dbReference type="ARBA" id="ARBA00022840"/>
    </source>
</evidence>
<dbReference type="Gene3D" id="3.40.850.10">
    <property type="entry name" value="Kinesin motor domain"/>
    <property type="match status" value="1"/>
</dbReference>
<comment type="similarity">
    <text evidence="6">Belongs to the TRAFAC class myosin-kinesin ATPase superfamily. Myosin family.</text>
</comment>
<dbReference type="Proteomes" id="UP000046392">
    <property type="component" value="Unplaced"/>
</dbReference>
<keyword evidence="3 6" id="KW-0518">Myosin</keyword>
<dbReference type="PROSITE" id="PS50096">
    <property type="entry name" value="IQ"/>
    <property type="match status" value="1"/>
</dbReference>
<keyword evidence="9" id="KW-1185">Reference proteome</keyword>
<protein>
    <submittedName>
        <fullName evidence="10">Myosin motor domain-containing protein</fullName>
    </submittedName>
</protein>
<dbReference type="GO" id="GO:0005524">
    <property type="term" value="F:ATP binding"/>
    <property type="evidence" value="ECO:0007669"/>
    <property type="project" value="UniProtKB-UniRule"/>
</dbReference>
<feature type="domain" description="Myosin motor" evidence="8">
    <location>
        <begin position="66"/>
        <end position="749"/>
    </location>
</feature>
<evidence type="ECO:0000256" key="6">
    <source>
        <dbReference type="PROSITE-ProRule" id="PRU00782"/>
    </source>
</evidence>
<dbReference type="GO" id="GO:0030048">
    <property type="term" value="P:actin filament-based movement"/>
    <property type="evidence" value="ECO:0007669"/>
    <property type="project" value="TreeGrafter"/>
</dbReference>
<dbReference type="InterPro" id="IPR001609">
    <property type="entry name" value="Myosin_head_motor_dom-like"/>
</dbReference>
<evidence type="ECO:0000313" key="9">
    <source>
        <dbReference type="Proteomes" id="UP000046392"/>
    </source>
</evidence>
<dbReference type="Gene3D" id="6.10.220.10">
    <property type="match status" value="1"/>
</dbReference>
<dbReference type="InterPro" id="IPR000048">
    <property type="entry name" value="IQ_motif_EF-hand-BS"/>
</dbReference>
<keyword evidence="5 6" id="KW-0009">Actin-binding</keyword>
<sequence length="1041" mass="122284">MEGSIIASSALEGFKLLVPDNEKGFVIGIFESFINDKIIQLKIEGSNESKQFPLSQTYTPNFEVNKDFDDNCMMDSPNLATLFLNIKDRFFKNKIYTYVSSILIAVNPYKHIYDLYTDKMIKKYCNNSYALTSPHIYAIAKKALNNIKLFNKDQTIIVSGESGSGKTEAQKEILKFICNTWYSNDKLIERKILYSNLILESFGNAMTVKNKNSSRFVKYISFNFDNGHKVIGGKVIYYLLERSRIIYQTKHERNYHIFYQFILGANDKWRKEFNVNKIDQFEYLSKGCQSILNYGKDCIIDDVNSYGRLIEALKEIGYNYDNIKEIFKILSGILHLGNIKFYHKTNDGECDVKNEDSLKQVSLLYGFECDMLKNALTSKKIYVSGNATNKDPISIHLKYTEAVNARDALAKKIYTRLFDSIVLSINDKIKATSSKYHSLSVLDIAGFEFYKINCFEQLCINYTNEKLRNFFNKIIFINEQKLLNQENIFTGKINFTDNSECLQLFDSKFDGIFTLLKEETYLPQPSSIHFTESVFNRNNKNKNLTTGKEYDMKGYEDNEGFVIRHYANDVFYDTKNFIEKDNDILYSSLEDFLQQSTNIYFKQLFNSKNPNNLSKHNSPTISLTFKHQLDELLREIESSGIHFIQCIKPNDLMNSNVFDGNKVIKQLSYSGINDALFMMNVGFPCKIDINELYKRYEEYLNGWMKKIDRRVFLVALFNVIDLDKKMYKFGVTKIFFEKPAYEKFDKLLKHEEIMVSANKVKCHFHKKKWKRIIFSIIFVVNISKNFSKKNNAAIIIQAYVKGFLLRKKVKKIFELYNELCNFSEIIDRNMEMIENFSSKRKKNLCERSKEVLTLIIVAKSCCKKLNYKKVHYLVKDHNEISYKMFNLLSSIENVILEDELNKHLEIDEKDLDEHYNLRSVGEPTSTILEDKQKHTKKYKKLNDSIKKVKNIKNSIICNFVDDDFYNINELEEKLLNGKICSKTDDVSMEIELYDKEELKKMSFKRLKQNLDTLMDRRRREQCKEEIERRYSQLKNRKIKQK</sequence>
<keyword evidence="2 6" id="KW-0067">ATP-binding</keyword>
<evidence type="ECO:0000256" key="3">
    <source>
        <dbReference type="ARBA" id="ARBA00023123"/>
    </source>
</evidence>
<feature type="coiled-coil region" evidence="7">
    <location>
        <begin position="1003"/>
        <end position="1036"/>
    </location>
</feature>
<dbReference type="Gene3D" id="3.30.70.1590">
    <property type="match status" value="1"/>
</dbReference>